<evidence type="ECO:0000313" key="3">
    <source>
        <dbReference type="EMBL" id="SGZ18105.1"/>
    </source>
</evidence>
<dbReference type="SUPFAM" id="SSF53850">
    <property type="entry name" value="Periplasmic binding protein-like II"/>
    <property type="match status" value="2"/>
</dbReference>
<dbReference type="Gene3D" id="3.20.20.450">
    <property type="entry name" value="EAL domain"/>
    <property type="match status" value="1"/>
</dbReference>
<dbReference type="CDD" id="cd01948">
    <property type="entry name" value="EAL"/>
    <property type="match status" value="1"/>
</dbReference>
<organism evidence="3 4">
    <name type="scientific">Moritella viscosa</name>
    <dbReference type="NCBI Taxonomy" id="80854"/>
    <lineage>
        <taxon>Bacteria</taxon>
        <taxon>Pseudomonadati</taxon>
        <taxon>Pseudomonadota</taxon>
        <taxon>Gammaproteobacteria</taxon>
        <taxon>Alteromonadales</taxon>
        <taxon>Moritellaceae</taxon>
        <taxon>Moritella</taxon>
    </lineage>
</organism>
<dbReference type="Gene3D" id="3.30.70.270">
    <property type="match status" value="1"/>
</dbReference>
<keyword evidence="1" id="KW-1133">Transmembrane helix</keyword>
<dbReference type="Proteomes" id="UP000183794">
    <property type="component" value="Unassembled WGS sequence"/>
</dbReference>
<evidence type="ECO:0000313" key="4">
    <source>
        <dbReference type="Proteomes" id="UP000183794"/>
    </source>
</evidence>
<dbReference type="InterPro" id="IPR001633">
    <property type="entry name" value="EAL_dom"/>
</dbReference>
<dbReference type="GO" id="GO:0071111">
    <property type="term" value="F:cyclic-guanylate-specific phosphodiesterase activity"/>
    <property type="evidence" value="ECO:0007669"/>
    <property type="project" value="InterPro"/>
</dbReference>
<dbReference type="InterPro" id="IPR035919">
    <property type="entry name" value="EAL_sf"/>
</dbReference>
<sequence>MMKSISFIFKLHYLYPLLFLIFITPSYAGCSINNTVTGMLPYQNESIKMGVVSDSLYTRKVANGDFAYEIIAEPLRDCLGAKTLIIQKPLAELLALARSGKVDLIFDLAKTKERNQYLDYSINLSDETPYIVSRNSLMNNLKSGQSIATLKGSAWVELTQNFLESIGFKNDIKLVESISDLNKEPLFVSGSSHITNYHGFKMPISKIIGSHIAVIKSKSETLVPIINGIIESIDRTQLENKNTDFNNQYLSLSNEKLQNDKYINILMDFHLFPFYGDKYNNLLIFNKYKNLADEIYGINLVDRDCHDMSCFKSYGNDVKMAIYDKEKLNGNRSTKSLGLVRIVLFKNTEINDVKRIGIMKEMPMDLRSPAKKYIEFLHQEEMVEFFMEGLVDAFISTNLDGKLLLAQNPGLNVTEEQLSFKSVVFLVPKEHPESKALLSILNSLIDISNNTGYVAVDQHARDLILQSVIDGKKELRLRDFYSYIVLSILFVIYIYYLYKKVTIDPLTKLLNSSLMKKYHNKNKYDHITYISISNLESIKKSDGVEHANKVIKVFSSLLVNSFSSSDKFFRIYGDHFVVFSKSSSVEILKYRLEILKRNSDEQRIIFNCGIKKMTSDIKIDLIASAEAMYANSLDESFLFYSYENSKEVQDYIDRNIIKDIISNSLKNNSFDVNFQPKFDLNIGCIYGAEALARLCVDGQHYSPQVFVEYLEQCGRIPELDYIILEKSIDFIRINSIYDIVFSINVSSESIMCKTFKKKIRNLLTKNKMLDNLEFEITESIHPEHKSEVIDFITEIRHDFGIKFSLDDFTTGNSSLIILSEFRFDCIKLDRSLFNAMHNNQEFKNSIKVLINEIRSFSDDIVFEGIENENDESLVLELGVSKVQGWKYSKPISPRGFMTLINSGRNYGYNLKNKVY</sequence>
<dbReference type="EMBL" id="FPLD01000131">
    <property type="protein sequence ID" value="SGZ18105.1"/>
    <property type="molecule type" value="Genomic_DNA"/>
</dbReference>
<dbReference type="InterPro" id="IPR029787">
    <property type="entry name" value="Nucleotide_cyclase"/>
</dbReference>
<feature type="domain" description="EAL" evidence="2">
    <location>
        <begin position="654"/>
        <end position="904"/>
    </location>
</feature>
<dbReference type="SMART" id="SM00052">
    <property type="entry name" value="EAL"/>
    <property type="match status" value="1"/>
</dbReference>
<evidence type="ECO:0000259" key="2">
    <source>
        <dbReference type="PROSITE" id="PS50883"/>
    </source>
</evidence>
<dbReference type="Pfam" id="PF00563">
    <property type="entry name" value="EAL"/>
    <property type="match status" value="1"/>
</dbReference>
<dbReference type="InterPro" id="IPR000160">
    <property type="entry name" value="GGDEF_dom"/>
</dbReference>
<gene>
    <name evidence="3" type="ORF">NVI5450_4629</name>
</gene>
<dbReference type="PANTHER" id="PTHR33121:SF79">
    <property type="entry name" value="CYCLIC DI-GMP PHOSPHODIESTERASE PDED-RELATED"/>
    <property type="match status" value="1"/>
</dbReference>
<dbReference type="PROSITE" id="PS50883">
    <property type="entry name" value="EAL"/>
    <property type="match status" value="1"/>
</dbReference>
<keyword evidence="1" id="KW-0812">Transmembrane</keyword>
<dbReference type="Gene3D" id="3.40.190.10">
    <property type="entry name" value="Periplasmic binding protein-like II"/>
    <property type="match status" value="2"/>
</dbReference>
<name>A0A1L0AMH8_9GAMM</name>
<accession>A0A1L0AMH8</accession>
<dbReference type="Pfam" id="PF00990">
    <property type="entry name" value="GGDEF"/>
    <property type="match status" value="1"/>
</dbReference>
<reference evidence="3 4" key="1">
    <citation type="submission" date="2016-11" db="EMBL/GenBank/DDBJ databases">
        <authorList>
            <person name="Jaros S."/>
            <person name="Januszkiewicz K."/>
            <person name="Wedrychowicz H."/>
        </authorList>
    </citation>
    <scope>NUCLEOTIDE SEQUENCE [LARGE SCALE GENOMIC DNA]</scope>
    <source>
        <strain evidence="3">NVI 5450</strain>
    </source>
</reference>
<proteinExistence type="predicted"/>
<dbReference type="InterPro" id="IPR050706">
    <property type="entry name" value="Cyclic-di-GMP_PDE-like"/>
</dbReference>
<protein>
    <submittedName>
        <fullName evidence="3">Diguanylate cyclase/phosphodiesterase (GGDEF &amp; EAL domains) withPAS/PAC sensor</fullName>
    </submittedName>
</protein>
<dbReference type="SUPFAM" id="SSF141868">
    <property type="entry name" value="EAL domain-like"/>
    <property type="match status" value="1"/>
</dbReference>
<keyword evidence="1" id="KW-0472">Membrane</keyword>
<dbReference type="InterPro" id="IPR043128">
    <property type="entry name" value="Rev_trsase/Diguanyl_cyclase"/>
</dbReference>
<feature type="transmembrane region" description="Helical" evidence="1">
    <location>
        <begin position="480"/>
        <end position="498"/>
    </location>
</feature>
<dbReference type="PANTHER" id="PTHR33121">
    <property type="entry name" value="CYCLIC DI-GMP PHOSPHODIESTERASE PDEF"/>
    <property type="match status" value="1"/>
</dbReference>
<evidence type="ECO:0000256" key="1">
    <source>
        <dbReference type="SAM" id="Phobius"/>
    </source>
</evidence>
<dbReference type="AlphaFoldDB" id="A0A1L0AMH8"/>
<dbReference type="SUPFAM" id="SSF55073">
    <property type="entry name" value="Nucleotide cyclase"/>
    <property type="match status" value="1"/>
</dbReference>
<dbReference type="RefSeq" id="WP_244536267.1">
    <property type="nucleotide sequence ID" value="NZ_CAWRBC010000115.1"/>
</dbReference>